<accession>A7NQA3</accession>
<dbReference type="InterPro" id="IPR026870">
    <property type="entry name" value="Zinc_ribbon_dom"/>
</dbReference>
<dbReference type="InterPro" id="IPR002838">
    <property type="entry name" value="AIM24"/>
</dbReference>
<reference evidence="2 3" key="1">
    <citation type="submission" date="2007-08" db="EMBL/GenBank/DDBJ databases">
        <title>Complete sequence of Roseiflexus castenholzii DSM 13941.</title>
        <authorList>
            <consortium name="US DOE Joint Genome Institute"/>
            <person name="Copeland A."/>
            <person name="Lucas S."/>
            <person name="Lapidus A."/>
            <person name="Barry K."/>
            <person name="Glavina del Rio T."/>
            <person name="Dalin E."/>
            <person name="Tice H."/>
            <person name="Pitluck S."/>
            <person name="Thompson L.S."/>
            <person name="Brettin T."/>
            <person name="Bruce D."/>
            <person name="Detter J.C."/>
            <person name="Han C."/>
            <person name="Tapia R."/>
            <person name="Schmutz J."/>
            <person name="Larimer F."/>
            <person name="Land M."/>
            <person name="Hauser L."/>
            <person name="Kyrpides N."/>
            <person name="Mikhailova N."/>
            <person name="Bryant D.A."/>
            <person name="Hanada S."/>
            <person name="Tsukatani Y."/>
            <person name="Richardson P."/>
        </authorList>
    </citation>
    <scope>NUCLEOTIDE SEQUENCE [LARGE SCALE GENOMIC DNA]</scope>
    <source>
        <strain evidence="3">DSM 13941 / HLO8</strain>
    </source>
</reference>
<dbReference type="KEGG" id="rca:Rcas_3709"/>
<dbReference type="InterPro" id="IPR036983">
    <property type="entry name" value="AIM24_sf"/>
</dbReference>
<dbReference type="EMBL" id="CP000804">
    <property type="protein sequence ID" value="ABU59749.1"/>
    <property type="molecule type" value="Genomic_DNA"/>
</dbReference>
<dbReference type="Proteomes" id="UP000000263">
    <property type="component" value="Chromosome"/>
</dbReference>
<dbReference type="RefSeq" id="WP_012122172.1">
    <property type="nucleotide sequence ID" value="NC_009767.1"/>
</dbReference>
<sequence length="319" mass="33403">MQCPTCGAVLSPSAKFCSRCGTRVAAPPDAPPPMAPPAATGESYVYGNQMGQRLDLPDPVVTARGRGVTGMEYQIVGTTLQAVILELDPGETVYSESGAMSWMSGNIQMATNTRGGGLGGMFKRAISGESLFLNEFTSVGGKGIVAFASDFPGKIVPAPLREGQTMIVQKQAFLCAEKTVGLDIHFRKRMGAGFFGGEGFIMQKLTGPGVAFVCLDGEIVEYTLDAGQVLKVDTGHVAMYEPTVEFDIEMVKGFKNILLGGEGLFLTTLRGPGRVWLQTMPTTNLAKAVAGCLPTGGSSRSSSSSGDVLGDVIGGLLDR</sequence>
<organism evidence="2 3">
    <name type="scientific">Roseiflexus castenholzii (strain DSM 13941 / HLO8)</name>
    <dbReference type="NCBI Taxonomy" id="383372"/>
    <lineage>
        <taxon>Bacteria</taxon>
        <taxon>Bacillati</taxon>
        <taxon>Chloroflexota</taxon>
        <taxon>Chloroflexia</taxon>
        <taxon>Chloroflexales</taxon>
        <taxon>Roseiflexineae</taxon>
        <taxon>Roseiflexaceae</taxon>
        <taxon>Roseiflexus</taxon>
    </lineage>
</organism>
<dbReference type="eggNOG" id="COG2013">
    <property type="taxonomic scope" value="Bacteria"/>
</dbReference>
<name>A7NQA3_ROSCS</name>
<dbReference type="NCBIfam" id="TIGR00266">
    <property type="entry name" value="TIGR00266 family protein"/>
    <property type="match status" value="1"/>
</dbReference>
<dbReference type="OrthoDB" id="9779518at2"/>
<dbReference type="AlphaFoldDB" id="A7NQA3"/>
<dbReference type="PANTHER" id="PTHR43657">
    <property type="entry name" value="TRYPTOPHAN RNA-BINDING ATTENUATOR PROTEIN-LIKE PROTEIN"/>
    <property type="match status" value="1"/>
</dbReference>
<evidence type="ECO:0000259" key="1">
    <source>
        <dbReference type="Pfam" id="PF13240"/>
    </source>
</evidence>
<evidence type="ECO:0000313" key="3">
    <source>
        <dbReference type="Proteomes" id="UP000000263"/>
    </source>
</evidence>
<gene>
    <name evidence="2" type="ordered locus">Rcas_3709</name>
</gene>
<dbReference type="Pfam" id="PF13240">
    <property type="entry name" value="Zn_Ribbon_1"/>
    <property type="match status" value="1"/>
</dbReference>
<feature type="domain" description="Zinc-ribbon" evidence="1">
    <location>
        <begin position="3"/>
        <end position="23"/>
    </location>
</feature>
<dbReference type="HOGENOM" id="CLU_040551_0_0_0"/>
<dbReference type="PANTHER" id="PTHR43657:SF1">
    <property type="entry name" value="ALTERED INHERITANCE OF MITOCHONDRIA PROTEIN 24, MITOCHONDRIAL"/>
    <property type="match status" value="1"/>
</dbReference>
<evidence type="ECO:0000313" key="2">
    <source>
        <dbReference type="EMBL" id="ABU59749.1"/>
    </source>
</evidence>
<dbReference type="Gene3D" id="3.60.160.10">
    <property type="entry name" value="Mitochondrial biogenesis AIM24"/>
    <property type="match status" value="1"/>
</dbReference>
<keyword evidence="3" id="KW-1185">Reference proteome</keyword>
<protein>
    <recommendedName>
        <fullName evidence="1">Zinc-ribbon domain-containing protein</fullName>
    </recommendedName>
</protein>
<dbReference type="SUPFAM" id="SSF51219">
    <property type="entry name" value="TRAP-like"/>
    <property type="match status" value="1"/>
</dbReference>
<proteinExistence type="predicted"/>
<dbReference type="Pfam" id="PF01987">
    <property type="entry name" value="AIM24"/>
    <property type="match status" value="1"/>
</dbReference>
<dbReference type="InterPro" id="IPR016031">
    <property type="entry name" value="Trp_RNA-bd_attenuator-like_dom"/>
</dbReference>